<feature type="compositionally biased region" description="Basic residues" evidence="2">
    <location>
        <begin position="209"/>
        <end position="219"/>
    </location>
</feature>
<dbReference type="PANTHER" id="PTHR21540:SF0">
    <property type="entry name" value="PHD FAMILY PROTEIN"/>
    <property type="match status" value="1"/>
</dbReference>
<feature type="compositionally biased region" description="Low complexity" evidence="2">
    <location>
        <begin position="17"/>
        <end position="50"/>
    </location>
</feature>
<reference evidence="4" key="1">
    <citation type="submission" date="2021-06" db="EMBL/GenBank/DDBJ databases">
        <authorList>
            <person name="Kallberg Y."/>
            <person name="Tangrot J."/>
            <person name="Rosling A."/>
        </authorList>
    </citation>
    <scope>NUCLEOTIDE SEQUENCE</scope>
    <source>
        <strain evidence="4">MA453B</strain>
    </source>
</reference>
<dbReference type="Gene3D" id="3.30.40.10">
    <property type="entry name" value="Zinc/RING finger domain, C3HC4 (zinc finger)"/>
    <property type="match status" value="1"/>
</dbReference>
<organism evidence="4 5">
    <name type="scientific">Dentiscutata erythropus</name>
    <dbReference type="NCBI Taxonomy" id="1348616"/>
    <lineage>
        <taxon>Eukaryota</taxon>
        <taxon>Fungi</taxon>
        <taxon>Fungi incertae sedis</taxon>
        <taxon>Mucoromycota</taxon>
        <taxon>Glomeromycotina</taxon>
        <taxon>Glomeromycetes</taxon>
        <taxon>Diversisporales</taxon>
        <taxon>Gigasporaceae</taxon>
        <taxon>Dentiscutata</taxon>
    </lineage>
</organism>
<proteinExistence type="predicted"/>
<keyword evidence="5" id="KW-1185">Reference proteome</keyword>
<dbReference type="InterPro" id="IPR039903">
    <property type="entry name" value="Zswim2"/>
</dbReference>
<dbReference type="OrthoDB" id="2122982at2759"/>
<feature type="compositionally biased region" description="Polar residues" evidence="2">
    <location>
        <begin position="128"/>
        <end position="137"/>
    </location>
</feature>
<dbReference type="GO" id="GO:0008270">
    <property type="term" value="F:zinc ion binding"/>
    <property type="evidence" value="ECO:0007669"/>
    <property type="project" value="UniProtKB-KW"/>
</dbReference>
<evidence type="ECO:0000313" key="4">
    <source>
        <dbReference type="EMBL" id="CAG8753882.1"/>
    </source>
</evidence>
<dbReference type="EMBL" id="CAJVPY010015831">
    <property type="protein sequence ID" value="CAG8753882.1"/>
    <property type="molecule type" value="Genomic_DNA"/>
</dbReference>
<feature type="region of interest" description="Disordered" evidence="2">
    <location>
        <begin position="1"/>
        <end position="219"/>
    </location>
</feature>
<evidence type="ECO:0000256" key="2">
    <source>
        <dbReference type="SAM" id="MobiDB-lite"/>
    </source>
</evidence>
<keyword evidence="1" id="KW-0479">Metal-binding</keyword>
<dbReference type="InterPro" id="IPR001841">
    <property type="entry name" value="Znf_RING"/>
</dbReference>
<protein>
    <submittedName>
        <fullName evidence="4">18138_t:CDS:1</fullName>
    </submittedName>
</protein>
<name>A0A9N9IVX3_9GLOM</name>
<dbReference type="PROSITE" id="PS50089">
    <property type="entry name" value="ZF_RING_2"/>
    <property type="match status" value="1"/>
</dbReference>
<dbReference type="InterPro" id="IPR013083">
    <property type="entry name" value="Znf_RING/FYVE/PHD"/>
</dbReference>
<evidence type="ECO:0000256" key="1">
    <source>
        <dbReference type="PROSITE-ProRule" id="PRU00175"/>
    </source>
</evidence>
<feature type="compositionally biased region" description="Basic residues" evidence="2">
    <location>
        <begin position="1"/>
        <end position="11"/>
    </location>
</feature>
<comment type="caution">
    <text evidence="4">The sequence shown here is derived from an EMBL/GenBank/DDBJ whole genome shotgun (WGS) entry which is preliminary data.</text>
</comment>
<dbReference type="PANTHER" id="PTHR21540">
    <property type="entry name" value="RING FINGER AND SWIM DOMAIN-CONTAINING PROTEIN 2"/>
    <property type="match status" value="1"/>
</dbReference>
<feature type="compositionally biased region" description="Polar residues" evidence="2">
    <location>
        <begin position="147"/>
        <end position="156"/>
    </location>
</feature>
<dbReference type="AlphaFoldDB" id="A0A9N9IVX3"/>
<feature type="compositionally biased region" description="Low complexity" evidence="2">
    <location>
        <begin position="185"/>
        <end position="196"/>
    </location>
</feature>
<feature type="domain" description="RING-type" evidence="3">
    <location>
        <begin position="327"/>
        <end position="380"/>
    </location>
</feature>
<feature type="non-terminal residue" evidence="4">
    <location>
        <position position="1"/>
    </location>
</feature>
<dbReference type="SUPFAM" id="SSF57850">
    <property type="entry name" value="RING/U-box"/>
    <property type="match status" value="1"/>
</dbReference>
<dbReference type="GO" id="GO:0061630">
    <property type="term" value="F:ubiquitin protein ligase activity"/>
    <property type="evidence" value="ECO:0007669"/>
    <property type="project" value="InterPro"/>
</dbReference>
<evidence type="ECO:0000313" key="5">
    <source>
        <dbReference type="Proteomes" id="UP000789405"/>
    </source>
</evidence>
<keyword evidence="1" id="KW-0863">Zinc-finger</keyword>
<sequence length="416" mass="45758">MSNSRSKKRRVTPVEETNASPTPSSSSSQTSSVPNVTTRAAARAAATRTTINNDSSTSNDKGKKRAEEVINTGSSTSNDKGKRKAEEVINNGSSTSNDKGKRKAEEVINNGSSSSNDKGKRKAEEIINTGSSTSNNKGKGRAEEVINTGSSPSNNKGKGRAEEVINTGSSTSNDKGKGRAEEVINNDSSTSNSNGNEPDNGESSTSNKKERRKARCRTVCSKRTKDRINRATSQRMYLIERKDVDQTKKQFTVMGSTGNMFVYLKVLRVPSTSKLIFQRALLSKEIRSIFSKSPDLATLANYRVRSFYNSIAKVTDNVKRRPIDGDCPICYEPLKPEEVDTIVWCRGGCGNNIHKDCFTQWKNTRNIGIGYGRVTCVFCRKDWKENLSERFTKDGFLNLGSLQNGVSRITEALRLL</sequence>
<keyword evidence="1" id="KW-0862">Zinc</keyword>
<gene>
    <name evidence="4" type="ORF">DERYTH_LOCUS17144</name>
</gene>
<accession>A0A9N9IVX3</accession>
<dbReference type="CDD" id="cd16494">
    <property type="entry name" value="RING-CH-C4HC3_ZSWM2"/>
    <property type="match status" value="1"/>
</dbReference>
<dbReference type="Proteomes" id="UP000789405">
    <property type="component" value="Unassembled WGS sequence"/>
</dbReference>
<evidence type="ECO:0000259" key="3">
    <source>
        <dbReference type="PROSITE" id="PS50089"/>
    </source>
</evidence>